<evidence type="ECO:0000313" key="1">
    <source>
        <dbReference type="EnsemblPlants" id="cds.evm.model.06.1899"/>
    </source>
</evidence>
<dbReference type="EMBL" id="UZAU01000619">
    <property type="status" value="NOT_ANNOTATED_CDS"/>
    <property type="molecule type" value="Genomic_DNA"/>
</dbReference>
<organism evidence="1 2">
    <name type="scientific">Cannabis sativa</name>
    <name type="common">Hemp</name>
    <name type="synonym">Marijuana</name>
    <dbReference type="NCBI Taxonomy" id="3483"/>
    <lineage>
        <taxon>Eukaryota</taxon>
        <taxon>Viridiplantae</taxon>
        <taxon>Streptophyta</taxon>
        <taxon>Embryophyta</taxon>
        <taxon>Tracheophyta</taxon>
        <taxon>Spermatophyta</taxon>
        <taxon>Magnoliopsida</taxon>
        <taxon>eudicotyledons</taxon>
        <taxon>Gunneridae</taxon>
        <taxon>Pentapetalae</taxon>
        <taxon>rosids</taxon>
        <taxon>fabids</taxon>
        <taxon>Rosales</taxon>
        <taxon>Cannabaceae</taxon>
        <taxon>Cannabis</taxon>
    </lineage>
</organism>
<keyword evidence="2" id="KW-1185">Reference proteome</keyword>
<evidence type="ECO:0000313" key="2">
    <source>
        <dbReference type="Proteomes" id="UP000596661"/>
    </source>
</evidence>
<sequence length="114" mass="12453">MRSVKLTKKVLLLPSATETVSSRCNRGGANGVVVMAKRDRSGKLVRVSSGVVQSRRKVRLNNNKYEDSEKGRRDSGGVELCKKRILMGGKCKPLNVSGTLQYDNNGVLLPEPLP</sequence>
<dbReference type="EnsemblPlants" id="evm.model.06.1899">
    <property type="protein sequence ID" value="cds.evm.model.06.1899"/>
    <property type="gene ID" value="evm.TU.06.1899"/>
</dbReference>
<dbReference type="Gramene" id="evm.model.06.1899">
    <property type="protein sequence ID" value="cds.evm.model.06.1899"/>
    <property type="gene ID" value="evm.TU.06.1899"/>
</dbReference>
<accession>A0A803PWC4</accession>
<name>A0A803PWC4_CANSA</name>
<reference evidence="1" key="2">
    <citation type="submission" date="2021-03" db="UniProtKB">
        <authorList>
            <consortium name="EnsemblPlants"/>
        </authorList>
    </citation>
    <scope>IDENTIFICATION</scope>
</reference>
<dbReference type="Proteomes" id="UP000596661">
    <property type="component" value="Chromosome 6"/>
</dbReference>
<proteinExistence type="predicted"/>
<protein>
    <submittedName>
        <fullName evidence="1">Uncharacterized protein</fullName>
    </submittedName>
</protein>
<reference evidence="1" key="1">
    <citation type="submission" date="2018-11" db="EMBL/GenBank/DDBJ databases">
        <authorList>
            <person name="Grassa J C."/>
        </authorList>
    </citation>
    <scope>NUCLEOTIDE SEQUENCE [LARGE SCALE GENOMIC DNA]</scope>
</reference>
<dbReference type="AlphaFoldDB" id="A0A803PWC4"/>
<dbReference type="PANTHER" id="PTHR33237">
    <property type="entry name" value="F2P16.13 PROTEIN-RELATED"/>
    <property type="match status" value="1"/>
</dbReference>
<dbReference type="PANTHER" id="PTHR33237:SF39">
    <property type="match status" value="1"/>
</dbReference>